<feature type="non-terminal residue" evidence="1">
    <location>
        <position position="1"/>
    </location>
</feature>
<proteinExistence type="predicted"/>
<dbReference type="Proteomes" id="UP001189624">
    <property type="component" value="Chromosome 8"/>
</dbReference>
<dbReference type="AlphaFoldDB" id="A0AA86VP97"/>
<evidence type="ECO:0000313" key="1">
    <source>
        <dbReference type="EMBL" id="CAJ1972501.1"/>
    </source>
</evidence>
<gene>
    <name evidence="1" type="ORF">AYBTSS11_LOCUS24550</name>
</gene>
<keyword evidence="2" id="KW-1185">Reference proteome</keyword>
<reference evidence="1" key="1">
    <citation type="submission" date="2023-10" db="EMBL/GenBank/DDBJ databases">
        <authorList>
            <person name="Domelevo Entfellner J.-B."/>
        </authorList>
    </citation>
    <scope>NUCLEOTIDE SEQUENCE</scope>
</reference>
<name>A0AA86VP97_9FABA</name>
<protein>
    <submittedName>
        <fullName evidence="1">Uncharacterized protein</fullName>
    </submittedName>
</protein>
<dbReference type="Gramene" id="rna-AYBTSS11_LOCUS24550">
    <property type="protein sequence ID" value="CAJ1972501.1"/>
    <property type="gene ID" value="gene-AYBTSS11_LOCUS24550"/>
</dbReference>
<organism evidence="1 2">
    <name type="scientific">Sphenostylis stenocarpa</name>
    <dbReference type="NCBI Taxonomy" id="92480"/>
    <lineage>
        <taxon>Eukaryota</taxon>
        <taxon>Viridiplantae</taxon>
        <taxon>Streptophyta</taxon>
        <taxon>Embryophyta</taxon>
        <taxon>Tracheophyta</taxon>
        <taxon>Spermatophyta</taxon>
        <taxon>Magnoliopsida</taxon>
        <taxon>eudicotyledons</taxon>
        <taxon>Gunneridae</taxon>
        <taxon>Pentapetalae</taxon>
        <taxon>rosids</taxon>
        <taxon>fabids</taxon>
        <taxon>Fabales</taxon>
        <taxon>Fabaceae</taxon>
        <taxon>Papilionoideae</taxon>
        <taxon>50 kb inversion clade</taxon>
        <taxon>NPAAA clade</taxon>
        <taxon>indigoferoid/millettioid clade</taxon>
        <taxon>Phaseoleae</taxon>
        <taxon>Sphenostylis</taxon>
    </lineage>
</organism>
<accession>A0AA86VP97</accession>
<evidence type="ECO:0000313" key="2">
    <source>
        <dbReference type="Proteomes" id="UP001189624"/>
    </source>
</evidence>
<dbReference type="EMBL" id="OY731405">
    <property type="protein sequence ID" value="CAJ1972501.1"/>
    <property type="molecule type" value="Genomic_DNA"/>
</dbReference>
<sequence length="71" mass="8047">NHGVALFAKVIENQALVLQNISLIEKAKIIKISISAIEQKVALAKVELKVTKEEMINAEIRFTKLQRLYDK</sequence>